<dbReference type="Proteomes" id="UP000194761">
    <property type="component" value="Unassembled WGS sequence"/>
</dbReference>
<comment type="caution">
    <text evidence="1">The sequence shown here is derived from an EMBL/GenBank/DDBJ whole genome shotgun (WGS) entry which is preliminary data.</text>
</comment>
<sequence length="818" mass="89716">MRFRESATIAPFVLVRFSGYAATGPHRLRAGRTTAALDEMRECGRRLETLTDPLADALYGLVPTLPAEERRAAVSLRRDVHNGRVPRISKDARDRIATRLAPDARQALTRWLALLERSEAAMTAYTEIFEAELAEAEAELIEQAGTDEMIKALSLASPEVTATVLRGDPARAGVRTRRKLVRTLFNYFVRATVKTSPLGWFSPVAVCSIGGEGPGGSAEGGSYQAVATLPQALYLRLLQRFCAHESAGRHLRLHPARQLDSTHMLRATYSHTRTNSFFWREDLLTDMTVHRGQVRTVPHGMSGEHVLAALRRDDSGASWSRVARLTDSGLLRLESAWAPDDYDAHHSMTVLAESPGVTDAMGTEVADALRDMREGMLQMSEAAPRLRAALASRITRQAVELDEATATATAPRVPDLAVREDVVRNNPLPALPEWVEDALSGYGRRLSAYMTVLPQYASTLEFWRRHIAPVHDSLSLPAFLSLYMTTPGPHLRRNIDVRLSDGPALDIGPGPSMLRPAFAILFQLATLEDREQVVVLNQLMDGAGGVTARFRKLLAPRLLEDPLQAWLNHLAPEGSRPLELTVASDWNPVQARCAGRARALDMGGGLVPAGESTALDRLRIRLDEHSGTLVVEDEHGPVVPFYSGLVPRRILNGPANVLSTIASPWYCSAPEASGTASLLLRLERPTGVVHRPRERAGAVITRRAHWMVSAEELLAEVKAPTPALTFAAYRDWARAHGLADELFVRRGTAEPDLFAKSRKPLWLSSAVPLSVSGLLDSLSAKEILIMEEALPRPGEDSPVIDGHPRTTEYVAHMSWDGC</sequence>
<dbReference type="EMBL" id="NGFP01000099">
    <property type="protein sequence ID" value="OUC94687.1"/>
    <property type="molecule type" value="Genomic_DNA"/>
</dbReference>
<evidence type="ECO:0000313" key="1">
    <source>
        <dbReference type="EMBL" id="OUC94687.1"/>
    </source>
</evidence>
<name>A0A243RIJ6_9ACTN</name>
<protein>
    <submittedName>
        <fullName evidence="1">Uncharacterized protein</fullName>
    </submittedName>
</protein>
<dbReference type="AlphaFoldDB" id="A0A243RIJ6"/>
<proteinExistence type="predicted"/>
<keyword evidence="2" id="KW-1185">Reference proteome</keyword>
<gene>
    <name evidence="1" type="ORF">CA984_21525</name>
</gene>
<reference evidence="1 2" key="1">
    <citation type="submission" date="2017-05" db="EMBL/GenBank/DDBJ databases">
        <title>Biotechnological potential of actinobacteria isolated from South African environments.</title>
        <authorList>
            <person name="Le Roes-Hill M."/>
            <person name="Prins A."/>
            <person name="Durrell K.A."/>
        </authorList>
    </citation>
    <scope>NUCLEOTIDE SEQUENCE [LARGE SCALE GENOMIC DNA]</scope>
    <source>
        <strain evidence="1">M26</strain>
    </source>
</reference>
<organism evidence="1 2">
    <name type="scientific">Streptosporangium minutum</name>
    <dbReference type="NCBI Taxonomy" id="569862"/>
    <lineage>
        <taxon>Bacteria</taxon>
        <taxon>Bacillati</taxon>
        <taxon>Actinomycetota</taxon>
        <taxon>Actinomycetes</taxon>
        <taxon>Streptosporangiales</taxon>
        <taxon>Streptosporangiaceae</taxon>
        <taxon>Streptosporangium</taxon>
    </lineage>
</organism>
<evidence type="ECO:0000313" key="2">
    <source>
        <dbReference type="Proteomes" id="UP000194761"/>
    </source>
</evidence>
<accession>A0A243RIJ6</accession>